<dbReference type="PANTHER" id="PTHR43053:SF3">
    <property type="entry name" value="ALPHA-GALACTOSIDASE C-RELATED"/>
    <property type="match status" value="1"/>
</dbReference>
<keyword evidence="4 5" id="KW-0326">Glycosidase</keyword>
<keyword evidence="9" id="KW-1185">Reference proteome</keyword>
<evidence type="ECO:0000259" key="6">
    <source>
        <dbReference type="Pfam" id="PF16874"/>
    </source>
</evidence>
<name>A0ABV0F8A9_9ENTE</name>
<dbReference type="EMBL" id="MAEI02000001">
    <property type="protein sequence ID" value="MEO1782856.1"/>
    <property type="molecule type" value="Genomic_DNA"/>
</dbReference>
<dbReference type="SUPFAM" id="SSF51445">
    <property type="entry name" value="(Trans)glycosidases"/>
    <property type="match status" value="1"/>
</dbReference>
<dbReference type="InterPro" id="IPR017853">
    <property type="entry name" value="GH"/>
</dbReference>
<dbReference type="PIRSF" id="PIRSF005536">
    <property type="entry name" value="Agal"/>
    <property type="match status" value="1"/>
</dbReference>
<evidence type="ECO:0000256" key="3">
    <source>
        <dbReference type="ARBA" id="ARBA00022801"/>
    </source>
</evidence>
<evidence type="ECO:0000256" key="1">
    <source>
        <dbReference type="ARBA" id="ARBA00001255"/>
    </source>
</evidence>
<dbReference type="Gene3D" id="2.60.40.1180">
    <property type="entry name" value="Golgi alpha-mannosidase II"/>
    <property type="match status" value="1"/>
</dbReference>
<organism evidence="8 9">
    <name type="scientific">Enterococcus diestrammenae</name>
    <dbReference type="NCBI Taxonomy" id="1155073"/>
    <lineage>
        <taxon>Bacteria</taxon>
        <taxon>Bacillati</taxon>
        <taxon>Bacillota</taxon>
        <taxon>Bacilli</taxon>
        <taxon>Lactobacillales</taxon>
        <taxon>Enterococcaceae</taxon>
        <taxon>Enterococcus</taxon>
    </lineage>
</organism>
<reference evidence="8" key="2">
    <citation type="submission" date="2024-02" db="EMBL/GenBank/DDBJ databases">
        <title>The Genome Sequence of Enterococcus diestrammenae JM9A.</title>
        <authorList>
            <person name="Earl A."/>
            <person name="Manson A."/>
            <person name="Gilmore M."/>
            <person name="Sanders J."/>
            <person name="Shea T."/>
            <person name="Howe W."/>
            <person name="Livny J."/>
            <person name="Cuomo C."/>
            <person name="Neafsey D."/>
            <person name="Birren B."/>
        </authorList>
    </citation>
    <scope>NUCLEOTIDE SEQUENCE</scope>
    <source>
        <strain evidence="8">JM9A</strain>
    </source>
</reference>
<dbReference type="PANTHER" id="PTHR43053">
    <property type="entry name" value="GLYCOSIDASE FAMILY 31"/>
    <property type="match status" value="1"/>
</dbReference>
<feature type="domain" description="Glycosyl hydrolase family 36 N-terminal" evidence="7">
    <location>
        <begin position="34"/>
        <end position="292"/>
    </location>
</feature>
<dbReference type="RefSeq" id="WP_161869945.1">
    <property type="nucleotide sequence ID" value="NZ_MAEI02000001.1"/>
</dbReference>
<keyword evidence="3 5" id="KW-0378">Hydrolase</keyword>
<dbReference type="InterPro" id="IPR031705">
    <property type="entry name" value="Glyco_hydro_36_C"/>
</dbReference>
<evidence type="ECO:0000256" key="4">
    <source>
        <dbReference type="ARBA" id="ARBA00023295"/>
    </source>
</evidence>
<reference evidence="8" key="1">
    <citation type="submission" date="2016-06" db="EMBL/GenBank/DDBJ databases">
        <authorList>
            <person name="Van Tyne D."/>
        </authorList>
    </citation>
    <scope>NUCLEOTIDE SEQUENCE</scope>
    <source>
        <strain evidence="8">JM9A</strain>
    </source>
</reference>
<comment type="caution">
    <text evidence="8">The sequence shown here is derived from an EMBL/GenBank/DDBJ whole genome shotgun (WGS) entry which is preliminary data.</text>
</comment>
<comment type="catalytic activity">
    <reaction evidence="1 5">
        <text>Hydrolysis of terminal, non-reducing alpha-D-galactose residues in alpha-D-galactosides, including galactose oligosaccharides, galactomannans and galactolipids.</text>
        <dbReference type="EC" id="3.2.1.22"/>
    </reaction>
</comment>
<dbReference type="InterPro" id="IPR013785">
    <property type="entry name" value="Aldolase_TIM"/>
</dbReference>
<evidence type="ECO:0000259" key="7">
    <source>
        <dbReference type="Pfam" id="PF16875"/>
    </source>
</evidence>
<protein>
    <recommendedName>
        <fullName evidence="2 5">Alpha-galactosidase</fullName>
        <ecNumber evidence="2 5">3.2.1.22</ecNumber>
    </recommendedName>
</protein>
<evidence type="ECO:0000313" key="8">
    <source>
        <dbReference type="EMBL" id="MEO1782856.1"/>
    </source>
</evidence>
<dbReference type="Proteomes" id="UP001429357">
    <property type="component" value="Unassembled WGS sequence"/>
</dbReference>
<dbReference type="EC" id="3.2.1.22" evidence="2 5"/>
<dbReference type="CDD" id="cd14791">
    <property type="entry name" value="GH36"/>
    <property type="match status" value="1"/>
</dbReference>
<dbReference type="InterPro" id="IPR050985">
    <property type="entry name" value="Alpha-glycosidase_related"/>
</dbReference>
<evidence type="ECO:0000256" key="2">
    <source>
        <dbReference type="ARBA" id="ARBA00012755"/>
    </source>
</evidence>
<proteinExistence type="inferred from homology"/>
<dbReference type="InterPro" id="IPR013780">
    <property type="entry name" value="Glyco_hydro_b"/>
</dbReference>
<dbReference type="InterPro" id="IPR031704">
    <property type="entry name" value="Glyco_hydro_36_N"/>
</dbReference>
<evidence type="ECO:0000313" key="9">
    <source>
        <dbReference type="Proteomes" id="UP001429357"/>
    </source>
</evidence>
<dbReference type="Pfam" id="PF02065">
    <property type="entry name" value="Melibiase"/>
    <property type="match status" value="1"/>
</dbReference>
<dbReference type="PRINTS" id="PR00743">
    <property type="entry name" value="GLHYDRLASE36"/>
</dbReference>
<gene>
    <name evidence="8" type="ORF">BAU18_002472</name>
</gene>
<comment type="similarity">
    <text evidence="5">Belongs to the glycosyl hydrolase.</text>
</comment>
<accession>A0ABV0F8A9</accession>
<dbReference type="Pfam" id="PF16875">
    <property type="entry name" value="Glyco_hydro_36N"/>
    <property type="match status" value="1"/>
</dbReference>
<dbReference type="Gene3D" id="2.70.98.60">
    <property type="entry name" value="alpha-galactosidase from lactobacil brevis"/>
    <property type="match status" value="1"/>
</dbReference>
<feature type="domain" description="Glycosyl hydrolase family 36 C-terminal" evidence="6">
    <location>
        <begin position="665"/>
        <end position="755"/>
    </location>
</feature>
<dbReference type="InterPro" id="IPR002252">
    <property type="entry name" value="Glyco_hydro_36"/>
</dbReference>
<dbReference type="Pfam" id="PF16874">
    <property type="entry name" value="Glyco_hydro_36C"/>
    <property type="match status" value="1"/>
</dbReference>
<dbReference type="Gene3D" id="3.20.20.70">
    <property type="entry name" value="Aldolase class I"/>
    <property type="match status" value="1"/>
</dbReference>
<evidence type="ECO:0000256" key="5">
    <source>
        <dbReference type="PIRNR" id="PIRNR005536"/>
    </source>
</evidence>
<dbReference type="InterPro" id="IPR038417">
    <property type="entry name" value="Alpga-gal_N_sf"/>
</dbReference>
<sequence>MTNYPFAIHYEATSRTFHLQNDNLSYIMMVDDYGKLLQLYFGKPIQHRENFSHLFNFTTHAMSASILEYDSSYSYENVKQEFPDFGATDLRSAAVKIRQENGATVTDFRYQSHRIFAGKEKLAGLPASYVKNPEEAWTLEIQLLDALTNVTATLSYTLFAPTFGGIIARSVKLSNNGNENLQVERLLSLSLDLPDKNYEWVQLAGAWAREREIEERPLAHGSQAIYSLRGHSSPHHNPFAALKRPTADETQGEVIATTFVYSGNFLLQAEVNSIDMTRLQLGIHPEGFSWQLLPGTSFQAPEALLVYTDKGLNQMSATFHKLLQKRVARGQWRDQARPILLNNWEATYFDFTEEKLLAIAQTAKEVGVELFVLDDGWFGQRTSDRAGLGDWTPNQDRLPNGIAGLSQKIADTGLKFGLWFEPEMVNKDSQLYRQHPDWIIHTPHRQQSQYRNQYVLNFAREEVVDNIYQQMAQILREAKIDYVKWDMNRSISEAFDSSRPASQQGEIYHRYILGVYALYERLTSEFPQILFESCASGGGRFDAGMLYYAPQAWTSDNSDAICRLKIQYGTSLVYPVSAMGAHVSITPNHQVGRMTPLSTRAAVALFGTFGYELDLNQLTSEEIAQVKEQIAFMKEHRDLLQFGRFYRLRSPFATVAGGFGDGNDTAWMVVAPDQRKAIVGFFQILNKVDEPFNWVKLAGLAPDKHYTLTTGPTGETITYTGDELMAIGIDTRKDSTTTFGAPETRSDFSSRLWVLEAE</sequence>